<keyword evidence="1" id="KW-0812">Transmembrane</keyword>
<comment type="caution">
    <text evidence="3">The sequence shown here is derived from an EMBL/GenBank/DDBJ whole genome shotgun (WGS) entry which is preliminary data.</text>
</comment>
<dbReference type="GO" id="GO:0016740">
    <property type="term" value="F:transferase activity"/>
    <property type="evidence" value="ECO:0007669"/>
    <property type="project" value="UniProtKB-KW"/>
</dbReference>
<proteinExistence type="predicted"/>
<dbReference type="Proteomes" id="UP000748752">
    <property type="component" value="Unassembled WGS sequence"/>
</dbReference>
<name>A0ABS1CHZ8_9GAMM</name>
<feature type="transmembrane region" description="Helical" evidence="1">
    <location>
        <begin position="270"/>
        <end position="292"/>
    </location>
</feature>
<dbReference type="Pfam" id="PF00535">
    <property type="entry name" value="Glycos_transf_2"/>
    <property type="match status" value="1"/>
</dbReference>
<feature type="transmembrane region" description="Helical" evidence="1">
    <location>
        <begin position="234"/>
        <end position="258"/>
    </location>
</feature>
<dbReference type="EMBL" id="NRRV01000027">
    <property type="protein sequence ID" value="MBK1631550.1"/>
    <property type="molecule type" value="Genomic_DNA"/>
</dbReference>
<dbReference type="Gene3D" id="3.90.550.10">
    <property type="entry name" value="Spore Coat Polysaccharide Biosynthesis Protein SpsA, Chain A"/>
    <property type="match status" value="1"/>
</dbReference>
<evidence type="ECO:0000313" key="4">
    <source>
        <dbReference type="Proteomes" id="UP000748752"/>
    </source>
</evidence>
<dbReference type="InterPro" id="IPR050256">
    <property type="entry name" value="Glycosyltransferase_2"/>
</dbReference>
<keyword evidence="4" id="KW-1185">Reference proteome</keyword>
<dbReference type="RefSeq" id="WP_200237946.1">
    <property type="nucleotide sequence ID" value="NZ_NRRV01000027.1"/>
</dbReference>
<evidence type="ECO:0000259" key="2">
    <source>
        <dbReference type="Pfam" id="PF00535"/>
    </source>
</evidence>
<sequence>MKLIVQIPCYNEEQTLPETVADIPRQIDGIDQVEVLVIDDGSRDNTVQVARDIGVDHVIRNKRNIGLARSFRKGLDACLVRGADIIVNTDGDNQYAGADIPKLVQPILEGQADMVIGDRETNKIPHFSPLKKFLQYLGSGVVRKLAGIWVPDTVSGFRAFSREAAIRINVVSSFSYTIETVIQAGKRHLTVQSVAVRTNPKTRDSRLFKSIPHFVQNSLGTMVRMYAMYQPLRVFFYLGSVLTIIGILPIIRFLFFYLAGSGDGHLQSLLLGSVLVILGFITFMIGLVADLISFNRQLMEMTLERVRRMELDHFRTDATLGSDAVHKKE</sequence>
<dbReference type="PANTHER" id="PTHR48090">
    <property type="entry name" value="UNDECAPRENYL-PHOSPHATE 4-DEOXY-4-FORMAMIDO-L-ARABINOSE TRANSFERASE-RELATED"/>
    <property type="match status" value="1"/>
</dbReference>
<gene>
    <name evidence="3" type="ORF">CKO31_12505</name>
</gene>
<protein>
    <submittedName>
        <fullName evidence="3">Glycosyl transferase</fullName>
    </submittedName>
</protein>
<dbReference type="PANTHER" id="PTHR48090:SF7">
    <property type="entry name" value="RFBJ PROTEIN"/>
    <property type="match status" value="1"/>
</dbReference>
<keyword evidence="3" id="KW-0808">Transferase</keyword>
<keyword evidence="1" id="KW-0472">Membrane</keyword>
<reference evidence="3 4" key="1">
    <citation type="journal article" date="2020" name="Microorganisms">
        <title>Osmotic Adaptation and Compatible Solute Biosynthesis of Phototrophic Bacteria as Revealed from Genome Analyses.</title>
        <authorList>
            <person name="Imhoff J.F."/>
            <person name="Rahn T."/>
            <person name="Kunzel S."/>
            <person name="Keller A."/>
            <person name="Neulinger S.C."/>
        </authorList>
    </citation>
    <scope>NUCLEOTIDE SEQUENCE [LARGE SCALE GENOMIC DNA]</scope>
    <source>
        <strain evidence="3 4">DSM 6210</strain>
    </source>
</reference>
<dbReference type="InterPro" id="IPR001173">
    <property type="entry name" value="Glyco_trans_2-like"/>
</dbReference>
<dbReference type="InterPro" id="IPR029044">
    <property type="entry name" value="Nucleotide-diphossugar_trans"/>
</dbReference>
<dbReference type="CDD" id="cd04179">
    <property type="entry name" value="DPM_DPG-synthase_like"/>
    <property type="match status" value="1"/>
</dbReference>
<evidence type="ECO:0000256" key="1">
    <source>
        <dbReference type="SAM" id="Phobius"/>
    </source>
</evidence>
<dbReference type="SUPFAM" id="SSF53448">
    <property type="entry name" value="Nucleotide-diphospho-sugar transferases"/>
    <property type="match status" value="1"/>
</dbReference>
<feature type="domain" description="Glycosyltransferase 2-like" evidence="2">
    <location>
        <begin position="6"/>
        <end position="165"/>
    </location>
</feature>
<evidence type="ECO:0000313" key="3">
    <source>
        <dbReference type="EMBL" id="MBK1631550.1"/>
    </source>
</evidence>
<organism evidence="3 4">
    <name type="scientific">Thiohalocapsa halophila</name>
    <dbReference type="NCBI Taxonomy" id="69359"/>
    <lineage>
        <taxon>Bacteria</taxon>
        <taxon>Pseudomonadati</taxon>
        <taxon>Pseudomonadota</taxon>
        <taxon>Gammaproteobacteria</taxon>
        <taxon>Chromatiales</taxon>
        <taxon>Chromatiaceae</taxon>
        <taxon>Thiohalocapsa</taxon>
    </lineage>
</organism>
<keyword evidence="1" id="KW-1133">Transmembrane helix</keyword>
<accession>A0ABS1CHZ8</accession>